<dbReference type="Gene3D" id="3.30.200.20">
    <property type="entry name" value="Phosphorylase Kinase, domain 1"/>
    <property type="match status" value="1"/>
</dbReference>
<dbReference type="PROSITE" id="PS50011">
    <property type="entry name" value="PROTEIN_KINASE_DOM"/>
    <property type="match status" value="1"/>
</dbReference>
<name>A0A4R5B5N5_9ACTN</name>
<keyword evidence="9" id="KW-0723">Serine/threonine-protein kinase</keyword>
<dbReference type="Pfam" id="PF00069">
    <property type="entry name" value="Pkinase"/>
    <property type="match status" value="1"/>
</dbReference>
<dbReference type="SMART" id="SM00220">
    <property type="entry name" value="S_TKc"/>
    <property type="match status" value="1"/>
</dbReference>
<evidence type="ECO:0000256" key="1">
    <source>
        <dbReference type="ARBA" id="ARBA00022679"/>
    </source>
</evidence>
<dbReference type="InterPro" id="IPR008271">
    <property type="entry name" value="Ser/Thr_kinase_AS"/>
</dbReference>
<evidence type="ECO:0000256" key="7">
    <source>
        <dbReference type="SAM" id="Phobius"/>
    </source>
</evidence>
<feature type="region of interest" description="Disordered" evidence="6">
    <location>
        <begin position="266"/>
        <end position="290"/>
    </location>
</feature>
<dbReference type="SUPFAM" id="SSF56112">
    <property type="entry name" value="Protein kinase-like (PK-like)"/>
    <property type="match status" value="1"/>
</dbReference>
<evidence type="ECO:0000256" key="6">
    <source>
        <dbReference type="SAM" id="MobiDB-lite"/>
    </source>
</evidence>
<keyword evidence="2 5" id="KW-0547">Nucleotide-binding</keyword>
<evidence type="ECO:0000256" key="5">
    <source>
        <dbReference type="PROSITE-ProRule" id="PRU10141"/>
    </source>
</evidence>
<dbReference type="OrthoDB" id="4326323at2"/>
<keyword evidence="1" id="KW-0808">Transferase</keyword>
<dbReference type="PROSITE" id="PS00107">
    <property type="entry name" value="PROTEIN_KINASE_ATP"/>
    <property type="match status" value="1"/>
</dbReference>
<protein>
    <submittedName>
        <fullName evidence="9">Serine/threonine protein kinase</fullName>
    </submittedName>
</protein>
<dbReference type="PROSITE" id="PS00108">
    <property type="entry name" value="PROTEIN_KINASE_ST"/>
    <property type="match status" value="1"/>
</dbReference>
<feature type="transmembrane region" description="Helical" evidence="7">
    <location>
        <begin position="299"/>
        <end position="323"/>
    </location>
</feature>
<keyword evidence="3 9" id="KW-0418">Kinase</keyword>
<dbReference type="Proteomes" id="UP000295578">
    <property type="component" value="Unassembled WGS sequence"/>
</dbReference>
<evidence type="ECO:0000313" key="10">
    <source>
        <dbReference type="Proteomes" id="UP000295578"/>
    </source>
</evidence>
<evidence type="ECO:0000259" key="8">
    <source>
        <dbReference type="PROSITE" id="PS50011"/>
    </source>
</evidence>
<evidence type="ECO:0000256" key="4">
    <source>
        <dbReference type="ARBA" id="ARBA00022840"/>
    </source>
</evidence>
<keyword evidence="7" id="KW-0472">Membrane</keyword>
<feature type="binding site" evidence="5">
    <location>
        <position position="44"/>
    </location>
    <ligand>
        <name>ATP</name>
        <dbReference type="ChEBI" id="CHEBI:30616"/>
    </ligand>
</feature>
<dbReference type="GO" id="GO:0004674">
    <property type="term" value="F:protein serine/threonine kinase activity"/>
    <property type="evidence" value="ECO:0007669"/>
    <property type="project" value="UniProtKB-KW"/>
</dbReference>
<dbReference type="PANTHER" id="PTHR43289:SF34">
    <property type="entry name" value="SERINE_THREONINE-PROTEIN KINASE YBDM-RELATED"/>
    <property type="match status" value="1"/>
</dbReference>
<proteinExistence type="predicted"/>
<dbReference type="GO" id="GO:0005524">
    <property type="term" value="F:ATP binding"/>
    <property type="evidence" value="ECO:0007669"/>
    <property type="project" value="UniProtKB-UniRule"/>
</dbReference>
<feature type="domain" description="Protein kinase" evidence="8">
    <location>
        <begin position="16"/>
        <end position="265"/>
    </location>
</feature>
<dbReference type="InterPro" id="IPR000719">
    <property type="entry name" value="Prot_kinase_dom"/>
</dbReference>
<gene>
    <name evidence="9" type="ORF">E1293_18495</name>
</gene>
<dbReference type="CDD" id="cd14014">
    <property type="entry name" value="STKc_PknB_like"/>
    <property type="match status" value="1"/>
</dbReference>
<evidence type="ECO:0000313" key="9">
    <source>
        <dbReference type="EMBL" id="TDD81558.1"/>
    </source>
</evidence>
<evidence type="ECO:0000256" key="2">
    <source>
        <dbReference type="ARBA" id="ARBA00022741"/>
    </source>
</evidence>
<organism evidence="9 10">
    <name type="scientific">Actinomadura darangshiensis</name>
    <dbReference type="NCBI Taxonomy" id="705336"/>
    <lineage>
        <taxon>Bacteria</taxon>
        <taxon>Bacillati</taxon>
        <taxon>Actinomycetota</taxon>
        <taxon>Actinomycetes</taxon>
        <taxon>Streptosporangiales</taxon>
        <taxon>Thermomonosporaceae</taxon>
        <taxon>Actinomadura</taxon>
    </lineage>
</organism>
<keyword evidence="4 5" id="KW-0067">ATP-binding</keyword>
<evidence type="ECO:0000256" key="3">
    <source>
        <dbReference type="ARBA" id="ARBA00022777"/>
    </source>
</evidence>
<dbReference type="InterPro" id="IPR011009">
    <property type="entry name" value="Kinase-like_dom_sf"/>
</dbReference>
<keyword evidence="7" id="KW-1133">Transmembrane helix</keyword>
<dbReference type="InterPro" id="IPR017441">
    <property type="entry name" value="Protein_kinase_ATP_BS"/>
</dbReference>
<feature type="compositionally biased region" description="Polar residues" evidence="6">
    <location>
        <begin position="337"/>
        <end position="364"/>
    </location>
</feature>
<dbReference type="EMBL" id="SMKY01000076">
    <property type="protein sequence ID" value="TDD81558.1"/>
    <property type="molecule type" value="Genomic_DNA"/>
</dbReference>
<dbReference type="PANTHER" id="PTHR43289">
    <property type="entry name" value="MITOGEN-ACTIVATED PROTEIN KINASE KINASE KINASE 20-RELATED"/>
    <property type="match status" value="1"/>
</dbReference>
<dbReference type="AlphaFoldDB" id="A0A4R5B5N5"/>
<accession>A0A4R5B5N5</accession>
<comment type="caution">
    <text evidence="9">The sequence shown here is derived from an EMBL/GenBank/DDBJ whole genome shotgun (WGS) entry which is preliminary data.</text>
</comment>
<keyword evidence="7" id="KW-0812">Transmembrane</keyword>
<dbReference type="RefSeq" id="WP_132198668.1">
    <property type="nucleotide sequence ID" value="NZ_SMKY01000076.1"/>
</dbReference>
<feature type="region of interest" description="Disordered" evidence="6">
    <location>
        <begin position="328"/>
        <end position="370"/>
    </location>
</feature>
<keyword evidence="10" id="KW-1185">Reference proteome</keyword>
<dbReference type="Gene3D" id="1.10.510.10">
    <property type="entry name" value="Transferase(Phosphotransferase) domain 1"/>
    <property type="match status" value="1"/>
</dbReference>
<reference evidence="9 10" key="1">
    <citation type="submission" date="2019-03" db="EMBL/GenBank/DDBJ databases">
        <title>Draft genome sequences of novel Actinobacteria.</title>
        <authorList>
            <person name="Sahin N."/>
            <person name="Ay H."/>
            <person name="Saygin H."/>
        </authorList>
    </citation>
    <scope>NUCLEOTIDE SEQUENCE [LARGE SCALE GENOMIC DNA]</scope>
    <source>
        <strain evidence="9 10">DSM 45941</strain>
    </source>
</reference>
<sequence length="480" mass="50689">MATPLHHGDPQQLGRYRLTGRLGQGGMGTVYLGQDEHNQQVAVKVINVTLASNSVFHQHFRREVEAARKVRPFCTAPILDASLDRHLLYVVTEYIPGPTLTEAVADSGPLRGADLAGLALGVATALADIHDAGIVHRDLKPSNVLLSGVGPRVIDFGLAKAHTQASATHDRIVGTLAYQAPEIMAGRLVTPASDVFSWGGLVAYASTGHAPFSGTSLSEVLFHVANDPPRLDGLDSSLYEIVAQSLSRDPAARPPVAEIVRRLTSGAGQSVASPPPPSPLSAPNGNEARHRPIPSVPPALSLFLAVCLLMIFVGGGYVVISLYRQNGTEGSKEGSLPGSTAFTNSPSSLPYSPSGKPTSSTAQTPDPVEDYGDVPSQFIGRWTGVITHHDTDEETFSALITITGGKLTQQIGQSEYSSAGCHGTLKLVSAAKSRLIVEEHIGRGGCKKIIIITLTHRKPQSLLYEYNQDSVHGEGGLSLA</sequence>